<evidence type="ECO:0000313" key="2">
    <source>
        <dbReference type="EMBL" id="EAU29698.1"/>
    </source>
</evidence>
<dbReference type="Proteomes" id="UP000007963">
    <property type="component" value="Unassembled WGS sequence"/>
</dbReference>
<dbReference type="STRING" id="341663.Q0C9X7"/>
<dbReference type="Pfam" id="PF25312">
    <property type="entry name" value="Allergen_Asp_f_4"/>
    <property type="match status" value="1"/>
</dbReference>
<dbReference type="GO" id="GO:0019863">
    <property type="term" value="F:IgE binding"/>
    <property type="evidence" value="ECO:0007669"/>
    <property type="project" value="InterPro"/>
</dbReference>
<dbReference type="AlphaFoldDB" id="Q0C9X7"/>
<feature type="region of interest" description="Disordered" evidence="1">
    <location>
        <begin position="75"/>
        <end position="95"/>
    </location>
</feature>
<dbReference type="EMBL" id="CH476608">
    <property type="protein sequence ID" value="EAU29698.1"/>
    <property type="molecule type" value="Genomic_DNA"/>
</dbReference>
<reference evidence="3" key="1">
    <citation type="submission" date="2005-09" db="EMBL/GenBank/DDBJ databases">
        <title>Annotation of the Aspergillus terreus NIH2624 genome.</title>
        <authorList>
            <person name="Birren B.W."/>
            <person name="Lander E.S."/>
            <person name="Galagan J.E."/>
            <person name="Nusbaum C."/>
            <person name="Devon K."/>
            <person name="Henn M."/>
            <person name="Ma L.-J."/>
            <person name="Jaffe D.B."/>
            <person name="Butler J."/>
            <person name="Alvarez P."/>
            <person name="Gnerre S."/>
            <person name="Grabherr M."/>
            <person name="Kleber M."/>
            <person name="Mauceli E.W."/>
            <person name="Brockman W."/>
            <person name="Rounsley S."/>
            <person name="Young S.K."/>
            <person name="LaButti K."/>
            <person name="Pushparaj V."/>
            <person name="DeCaprio D."/>
            <person name="Crawford M."/>
            <person name="Koehrsen M."/>
            <person name="Engels R."/>
            <person name="Montgomery P."/>
            <person name="Pearson M."/>
            <person name="Howarth C."/>
            <person name="Larson L."/>
            <person name="Luoma S."/>
            <person name="White J."/>
            <person name="Alvarado L."/>
            <person name="Kodira C.D."/>
            <person name="Zeng Q."/>
            <person name="Oleary S."/>
            <person name="Yandava C."/>
            <person name="Denning D.W."/>
            <person name="Nierman W.C."/>
            <person name="Milne T."/>
            <person name="Madden K."/>
        </authorList>
    </citation>
    <scope>NUCLEOTIDE SEQUENCE [LARGE SCALE GENOMIC DNA]</scope>
    <source>
        <strain evidence="3">NIH 2624 / FGSC A1156</strain>
    </source>
</reference>
<dbReference type="OrthoDB" id="118256at2759"/>
<dbReference type="RefSeq" id="XP_001218129.1">
    <property type="nucleotide sequence ID" value="XM_001218128.1"/>
</dbReference>
<dbReference type="GO" id="GO:0005576">
    <property type="term" value="C:extracellular region"/>
    <property type="evidence" value="ECO:0007669"/>
    <property type="project" value="InterPro"/>
</dbReference>
<protein>
    <submittedName>
        <fullName evidence="2">Allergen Asp f 4</fullName>
    </submittedName>
</protein>
<gene>
    <name evidence="2" type="ORF">ATEG_09507</name>
</gene>
<sequence>MQIKNSLLLATALTAGSSVARLHGHERRHVHNDKRAVGDMVYATINGVLVSWINEWTGHAATAVSSDSQAEATTVPTTASASAPSTVSAVPTSPVTLTPGSCSDWKATRDDDNYSTDGFGERTYANGLEYIWYKGNVGNPWGSNIIEVDGSKACEYKHVVRIGGQHQKPWTIKFWNKMGPDGKLTGWYGHSALTIKLQPGETKYVAFDEDSQGAWGAAEGDELPTDQYGGYACTWGEFDFGNTHNNGWSGWDVSAIQAQFANLFVQGMRICDAEGQKCSAISSLAKSVLNAYTKAEEGVDGIGGNQVSGPVRLLVDIDYNE</sequence>
<dbReference type="HOGENOM" id="CLU_043430_1_0_1"/>
<name>Q0C9X7_ASPTN</name>
<organism evidence="2 3">
    <name type="scientific">Aspergillus terreus (strain NIH 2624 / FGSC A1156)</name>
    <dbReference type="NCBI Taxonomy" id="341663"/>
    <lineage>
        <taxon>Eukaryota</taxon>
        <taxon>Fungi</taxon>
        <taxon>Dikarya</taxon>
        <taxon>Ascomycota</taxon>
        <taxon>Pezizomycotina</taxon>
        <taxon>Eurotiomycetes</taxon>
        <taxon>Eurotiomycetidae</taxon>
        <taxon>Eurotiales</taxon>
        <taxon>Aspergillaceae</taxon>
        <taxon>Aspergillus</taxon>
        <taxon>Aspergillus subgen. Circumdati</taxon>
    </lineage>
</organism>
<proteinExistence type="predicted"/>
<evidence type="ECO:0000313" key="3">
    <source>
        <dbReference type="Proteomes" id="UP000007963"/>
    </source>
</evidence>
<dbReference type="InterPro" id="IPR038903">
    <property type="entry name" value="Allergen_Asp_f_4"/>
</dbReference>
<dbReference type="eggNOG" id="ENOG502SN6Y">
    <property type="taxonomic scope" value="Eukaryota"/>
</dbReference>
<dbReference type="PANTHER" id="PTHR42039:SF2">
    <property type="entry name" value="ALLERGEN ASP F4 (AFU_ORTHOLOGUE AFUA_2G03830)-RELATED"/>
    <property type="match status" value="1"/>
</dbReference>
<accession>Q0C9X7</accession>
<dbReference type="OMA" id="HFHERRT"/>
<dbReference type="PANTHER" id="PTHR42039">
    <property type="entry name" value="PUTATIVE (AFU_ORTHOLOGUE AFUA_3G02940)-RELATED"/>
    <property type="match status" value="1"/>
</dbReference>
<dbReference type="VEuPathDB" id="FungiDB:ATEG_09507"/>
<evidence type="ECO:0000256" key="1">
    <source>
        <dbReference type="SAM" id="MobiDB-lite"/>
    </source>
</evidence>
<dbReference type="GeneID" id="4354233"/>